<sequence>MYIPHIDNMDTTLKSISDIEITTTTCATIVIKIFLALLLLRRPFGQEKVSEKVFKAEQGLIVTSLVSYVFYTLYYANGYLARYLKITFCGYAQYLFFGMASMTPFW</sequence>
<evidence type="ECO:0000313" key="2">
    <source>
        <dbReference type="EMBL" id="GMR35789.1"/>
    </source>
</evidence>
<proteinExistence type="predicted"/>
<protein>
    <recommendedName>
        <fullName evidence="4">G protein-coupled receptor</fullName>
    </recommendedName>
</protein>
<feature type="transmembrane region" description="Helical" evidence="1">
    <location>
        <begin position="21"/>
        <end position="40"/>
    </location>
</feature>
<dbReference type="EMBL" id="BTRK01000002">
    <property type="protein sequence ID" value="GMR35789.1"/>
    <property type="molecule type" value="Genomic_DNA"/>
</dbReference>
<keyword evidence="1" id="KW-1133">Transmembrane helix</keyword>
<accession>A0AAN4Z9V4</accession>
<reference evidence="3" key="1">
    <citation type="submission" date="2022-10" db="EMBL/GenBank/DDBJ databases">
        <title>Genome assembly of Pristionchus species.</title>
        <authorList>
            <person name="Yoshida K."/>
            <person name="Sommer R.J."/>
        </authorList>
    </citation>
    <scope>NUCLEOTIDE SEQUENCE [LARGE SCALE GENOMIC DNA]</scope>
    <source>
        <strain evidence="3">RS5460</strain>
    </source>
</reference>
<feature type="non-terminal residue" evidence="2">
    <location>
        <position position="106"/>
    </location>
</feature>
<gene>
    <name evidence="2" type="ORF">PMAYCL1PPCAC_05984</name>
</gene>
<comment type="caution">
    <text evidence="2">The sequence shown here is derived from an EMBL/GenBank/DDBJ whole genome shotgun (WGS) entry which is preliminary data.</text>
</comment>
<name>A0AAN4Z9V4_9BILA</name>
<keyword evidence="1" id="KW-0812">Transmembrane</keyword>
<evidence type="ECO:0008006" key="4">
    <source>
        <dbReference type="Google" id="ProtNLM"/>
    </source>
</evidence>
<keyword evidence="1" id="KW-0472">Membrane</keyword>
<organism evidence="2 3">
    <name type="scientific">Pristionchus mayeri</name>
    <dbReference type="NCBI Taxonomy" id="1317129"/>
    <lineage>
        <taxon>Eukaryota</taxon>
        <taxon>Metazoa</taxon>
        <taxon>Ecdysozoa</taxon>
        <taxon>Nematoda</taxon>
        <taxon>Chromadorea</taxon>
        <taxon>Rhabditida</taxon>
        <taxon>Rhabditina</taxon>
        <taxon>Diplogasteromorpha</taxon>
        <taxon>Diplogasteroidea</taxon>
        <taxon>Neodiplogasteridae</taxon>
        <taxon>Pristionchus</taxon>
    </lineage>
</organism>
<evidence type="ECO:0000256" key="1">
    <source>
        <dbReference type="SAM" id="Phobius"/>
    </source>
</evidence>
<feature type="transmembrane region" description="Helical" evidence="1">
    <location>
        <begin position="83"/>
        <end position="105"/>
    </location>
</feature>
<keyword evidence="3" id="KW-1185">Reference proteome</keyword>
<feature type="transmembrane region" description="Helical" evidence="1">
    <location>
        <begin position="60"/>
        <end position="77"/>
    </location>
</feature>
<dbReference type="AlphaFoldDB" id="A0AAN4Z9V4"/>
<dbReference type="Proteomes" id="UP001328107">
    <property type="component" value="Unassembled WGS sequence"/>
</dbReference>
<evidence type="ECO:0000313" key="3">
    <source>
        <dbReference type="Proteomes" id="UP001328107"/>
    </source>
</evidence>